<evidence type="ECO:0000313" key="1">
    <source>
        <dbReference type="EMBL" id="KKN22901.1"/>
    </source>
</evidence>
<dbReference type="AlphaFoldDB" id="A0A0F9RCQ8"/>
<protein>
    <submittedName>
        <fullName evidence="1">Uncharacterized protein</fullName>
    </submittedName>
</protein>
<dbReference type="EMBL" id="LAZR01003019">
    <property type="protein sequence ID" value="KKN22901.1"/>
    <property type="molecule type" value="Genomic_DNA"/>
</dbReference>
<name>A0A0F9RCQ8_9ZZZZ</name>
<gene>
    <name evidence="1" type="ORF">LCGC14_0910400</name>
</gene>
<accession>A0A0F9RCQ8</accession>
<comment type="caution">
    <text evidence="1">The sequence shown here is derived from an EMBL/GenBank/DDBJ whole genome shotgun (WGS) entry which is preliminary data.</text>
</comment>
<sequence>MDTRIATILSPEDLGEAGTRIIGINLQDVISRISIAFKTTNVSEVMTEHPAANITKVELVDGSDVLFSLTGLQAQALNFYDRKNKPYSYIDDIAGHAETAVIGLDFGRFLYDPIMAFDPKKFTNPQLKISWDEDVCEVDTTVNECIVRAHIFDGKEVSPTGFLSSKEIFSYLVQTSGYKYIPLPTDRVLKQLYVKCRYADTSFFGLLAGARLSEDNARKIPFDLTMTELLHDALEAYGYCFEHAYLNGITGATVFYAMPCDIEYVGYSPYGAADASAIWATGGGKYRKDGTSASINHKAMIMGALPHAVMPLLPKPGDLLDDWYKVPDLGSLVLRLEDTASVADVATAEVITTQYRPY</sequence>
<proteinExistence type="predicted"/>
<organism evidence="1">
    <name type="scientific">marine sediment metagenome</name>
    <dbReference type="NCBI Taxonomy" id="412755"/>
    <lineage>
        <taxon>unclassified sequences</taxon>
        <taxon>metagenomes</taxon>
        <taxon>ecological metagenomes</taxon>
    </lineage>
</organism>
<reference evidence="1" key="1">
    <citation type="journal article" date="2015" name="Nature">
        <title>Complex archaea that bridge the gap between prokaryotes and eukaryotes.</title>
        <authorList>
            <person name="Spang A."/>
            <person name="Saw J.H."/>
            <person name="Jorgensen S.L."/>
            <person name="Zaremba-Niedzwiedzka K."/>
            <person name="Martijn J."/>
            <person name="Lind A.E."/>
            <person name="van Eijk R."/>
            <person name="Schleper C."/>
            <person name="Guy L."/>
            <person name="Ettema T.J."/>
        </authorList>
    </citation>
    <scope>NUCLEOTIDE SEQUENCE</scope>
</reference>